<protein>
    <submittedName>
        <fullName evidence="1">Uncharacterized protein</fullName>
    </submittedName>
</protein>
<name>K9VPZ3_9CYAN</name>
<dbReference type="EMBL" id="CP003614">
    <property type="protein sequence ID" value="AFZ10153.1"/>
    <property type="molecule type" value="Genomic_DNA"/>
</dbReference>
<dbReference type="KEGG" id="oni:Osc7112_5958"/>
<evidence type="ECO:0000313" key="2">
    <source>
        <dbReference type="Proteomes" id="UP000010478"/>
    </source>
</evidence>
<dbReference type="RefSeq" id="WP_015179354.1">
    <property type="nucleotide sequence ID" value="NC_019729.1"/>
</dbReference>
<dbReference type="HOGENOM" id="CLU_2937170_0_0_3"/>
<accession>K9VPZ3</accession>
<evidence type="ECO:0000313" key="1">
    <source>
        <dbReference type="EMBL" id="AFZ10153.1"/>
    </source>
</evidence>
<dbReference type="AlphaFoldDB" id="K9VPZ3"/>
<sequence length="60" mass="6844">MDTIINAVYLTGVIPGYRPIAQLYTDSRSAIDRFLREKDQPPAAKILKPTSLWLRISGRR</sequence>
<gene>
    <name evidence="1" type="ORF">Osc7112_5958</name>
</gene>
<dbReference type="eggNOG" id="ENOG503457T">
    <property type="taxonomic scope" value="Bacteria"/>
</dbReference>
<organism evidence="1 2">
    <name type="scientific">Phormidium nigroviride PCC 7112</name>
    <dbReference type="NCBI Taxonomy" id="179408"/>
    <lineage>
        <taxon>Bacteria</taxon>
        <taxon>Bacillati</taxon>
        <taxon>Cyanobacteriota</taxon>
        <taxon>Cyanophyceae</taxon>
        <taxon>Oscillatoriophycideae</taxon>
        <taxon>Oscillatoriales</taxon>
        <taxon>Oscillatoriaceae</taxon>
        <taxon>Phormidium</taxon>
    </lineage>
</organism>
<dbReference type="Proteomes" id="UP000010478">
    <property type="component" value="Chromosome"/>
</dbReference>
<proteinExistence type="predicted"/>
<keyword evidence="2" id="KW-1185">Reference proteome</keyword>
<reference evidence="1 2" key="1">
    <citation type="submission" date="2012-05" db="EMBL/GenBank/DDBJ databases">
        <title>Finished chromosome of genome of Oscillatoria sp. PCC 7112.</title>
        <authorList>
            <consortium name="US DOE Joint Genome Institute"/>
            <person name="Gugger M."/>
            <person name="Coursin T."/>
            <person name="Rippka R."/>
            <person name="Tandeau De Marsac N."/>
            <person name="Huntemann M."/>
            <person name="Wei C.-L."/>
            <person name="Han J."/>
            <person name="Detter J.C."/>
            <person name="Han C."/>
            <person name="Tapia R."/>
            <person name="Davenport K."/>
            <person name="Daligault H."/>
            <person name="Erkkila T."/>
            <person name="Gu W."/>
            <person name="Munk A.C.C."/>
            <person name="Teshima H."/>
            <person name="Xu Y."/>
            <person name="Chain P."/>
            <person name="Chen A."/>
            <person name="Krypides N."/>
            <person name="Mavromatis K."/>
            <person name="Markowitz V."/>
            <person name="Szeto E."/>
            <person name="Ivanova N."/>
            <person name="Mikhailova N."/>
            <person name="Ovchinnikova G."/>
            <person name="Pagani I."/>
            <person name="Pati A."/>
            <person name="Goodwin L."/>
            <person name="Peters L."/>
            <person name="Pitluck S."/>
            <person name="Woyke T."/>
            <person name="Kerfeld C."/>
        </authorList>
    </citation>
    <scope>NUCLEOTIDE SEQUENCE [LARGE SCALE GENOMIC DNA]</scope>
    <source>
        <strain evidence="1 2">PCC 7112</strain>
    </source>
</reference>